<evidence type="ECO:0000259" key="4">
    <source>
        <dbReference type="Pfam" id="PF13439"/>
    </source>
</evidence>
<dbReference type="OrthoDB" id="9810929at2"/>
<feature type="domain" description="Glycosyltransferase subfamily 4-like N-terminal" evidence="4">
    <location>
        <begin position="22"/>
        <end position="196"/>
    </location>
</feature>
<dbReference type="Pfam" id="PF13439">
    <property type="entry name" value="Glyco_transf_4"/>
    <property type="match status" value="1"/>
</dbReference>
<evidence type="ECO:0000313" key="6">
    <source>
        <dbReference type="EMBL" id="OKA07509.1"/>
    </source>
</evidence>
<evidence type="ECO:0000313" key="8">
    <source>
        <dbReference type="Proteomes" id="UP000186883"/>
    </source>
</evidence>
<sequence>MKIAMVSEHASPLAALGGADAGGQNVHVAELSAALSRQGHDVTVYTRRENRRSPAMVETPDGYRVVHVSAGPPKKLPKDDLLPHMGEFGRVLRSKWAKDRPDVVHAHFWMSGLASVLAAKDLEIPVTQTFHALGAVKQRYQGKNDTSPAERVRLERMIAKQVHRVIATCSDEVFELVRMGLTRSRVSVVPCGVDLTTFTSDGEVAPRTAPHRIVSVGRLVPRKGFDIAIAALAGLPDTELVIAGGPGSGSLDKDDEARRLRGIAKRFGVSDRVHMPGQVSRKDMPALLRSADAVVCTPWYEPFGIVPLEAMACGAPVVASAVGGLIDTVIHGVTGLHVPPRDPKALVTALRRLVPDASLRETYGVAGCDRVRARYSWDRVAADTVRAYERILTNETEAASEAEAGVGS</sequence>
<organism evidence="5 7">
    <name type="scientific">Amycolatopsis regifaucium</name>
    <dbReference type="NCBI Taxonomy" id="546365"/>
    <lineage>
        <taxon>Bacteria</taxon>
        <taxon>Bacillati</taxon>
        <taxon>Actinomycetota</taxon>
        <taxon>Actinomycetes</taxon>
        <taxon>Pseudonocardiales</taxon>
        <taxon>Pseudonocardiaceae</taxon>
        <taxon>Amycolatopsis</taxon>
    </lineage>
</organism>
<evidence type="ECO:0000256" key="2">
    <source>
        <dbReference type="ARBA" id="ARBA00022679"/>
    </source>
</evidence>
<protein>
    <submittedName>
        <fullName evidence="5">Glycosyl transferase</fullName>
    </submittedName>
</protein>
<feature type="domain" description="Glycosyl transferase family 1" evidence="3">
    <location>
        <begin position="209"/>
        <end position="364"/>
    </location>
</feature>
<dbReference type="AlphaFoldDB" id="A0A154M440"/>
<dbReference type="SUPFAM" id="SSF53756">
    <property type="entry name" value="UDP-Glycosyltransferase/glycogen phosphorylase"/>
    <property type="match status" value="1"/>
</dbReference>
<dbReference type="EMBL" id="LQCI01000052">
    <property type="protein sequence ID" value="KZB79326.1"/>
    <property type="molecule type" value="Genomic_DNA"/>
</dbReference>
<dbReference type="InterPro" id="IPR001296">
    <property type="entry name" value="Glyco_trans_1"/>
</dbReference>
<dbReference type="PANTHER" id="PTHR45947:SF3">
    <property type="entry name" value="SULFOQUINOVOSYL TRANSFERASE SQD2"/>
    <property type="match status" value="1"/>
</dbReference>
<reference evidence="5 7" key="1">
    <citation type="submission" date="2015-12" db="EMBL/GenBank/DDBJ databases">
        <title>Amycolatopsis regifaucium genome sequencing and assembly.</title>
        <authorList>
            <person name="Mayilraj S."/>
        </authorList>
    </citation>
    <scope>NUCLEOTIDE SEQUENCE [LARGE SCALE GENOMIC DNA]</scope>
    <source>
        <strain evidence="5 7">GY080</strain>
    </source>
</reference>
<proteinExistence type="predicted"/>
<dbReference type="Proteomes" id="UP000076321">
    <property type="component" value="Unassembled WGS sequence"/>
</dbReference>
<dbReference type="GO" id="GO:0016758">
    <property type="term" value="F:hexosyltransferase activity"/>
    <property type="evidence" value="ECO:0007669"/>
    <property type="project" value="TreeGrafter"/>
</dbReference>
<evidence type="ECO:0000259" key="3">
    <source>
        <dbReference type="Pfam" id="PF00534"/>
    </source>
</evidence>
<comment type="caution">
    <text evidence="5">The sequence shown here is derived from an EMBL/GenBank/DDBJ whole genome shotgun (WGS) entry which is preliminary data.</text>
</comment>
<evidence type="ECO:0000256" key="1">
    <source>
        <dbReference type="ARBA" id="ARBA00022676"/>
    </source>
</evidence>
<dbReference type="Gene3D" id="3.40.50.2000">
    <property type="entry name" value="Glycogen Phosphorylase B"/>
    <property type="match status" value="2"/>
</dbReference>
<dbReference type="GO" id="GO:1901137">
    <property type="term" value="P:carbohydrate derivative biosynthetic process"/>
    <property type="evidence" value="ECO:0007669"/>
    <property type="project" value="UniProtKB-ARBA"/>
</dbReference>
<keyword evidence="2 5" id="KW-0808">Transferase</keyword>
<dbReference type="RefSeq" id="WP_061980906.1">
    <property type="nucleotide sequence ID" value="NZ_FOPQ01000002.1"/>
</dbReference>
<dbReference type="Proteomes" id="UP000186883">
    <property type="component" value="Unassembled WGS sequence"/>
</dbReference>
<dbReference type="PANTHER" id="PTHR45947">
    <property type="entry name" value="SULFOQUINOVOSYL TRANSFERASE SQD2"/>
    <property type="match status" value="1"/>
</dbReference>
<dbReference type="Pfam" id="PF00534">
    <property type="entry name" value="Glycos_transf_1"/>
    <property type="match status" value="1"/>
</dbReference>
<gene>
    <name evidence="6" type="ORF">ATP06_0216890</name>
    <name evidence="5" type="ORF">AVL48_17205</name>
</gene>
<name>A0A154M440_9PSEU</name>
<evidence type="ECO:0000313" key="5">
    <source>
        <dbReference type="EMBL" id="KZB79326.1"/>
    </source>
</evidence>
<dbReference type="EMBL" id="LOBU02000013">
    <property type="protein sequence ID" value="OKA07509.1"/>
    <property type="molecule type" value="Genomic_DNA"/>
</dbReference>
<keyword evidence="1" id="KW-0328">Glycosyltransferase</keyword>
<dbReference type="InterPro" id="IPR028098">
    <property type="entry name" value="Glyco_trans_4-like_N"/>
</dbReference>
<accession>A0A154M440</accession>
<dbReference type="InterPro" id="IPR050194">
    <property type="entry name" value="Glycosyltransferase_grp1"/>
</dbReference>
<evidence type="ECO:0000313" key="7">
    <source>
        <dbReference type="Proteomes" id="UP000076321"/>
    </source>
</evidence>
<keyword evidence="8" id="KW-1185">Reference proteome</keyword>
<reference evidence="6 8" key="2">
    <citation type="submission" date="2016-11" db="EMBL/GenBank/DDBJ databases">
        <title>Genome sequencing of Amycolatopsis regifaucium.</title>
        <authorList>
            <person name="Mayilraj S."/>
            <person name="Kaur N."/>
        </authorList>
    </citation>
    <scope>NUCLEOTIDE SEQUENCE [LARGE SCALE GENOMIC DNA]</scope>
    <source>
        <strain evidence="6 8">GY080</strain>
    </source>
</reference>